<dbReference type="PANTHER" id="PTHR42886:SF29">
    <property type="entry name" value="PUMMELIG, ISOFORM A"/>
    <property type="match status" value="1"/>
</dbReference>
<dbReference type="Proteomes" id="UP000215332">
    <property type="component" value="Chromosome 1"/>
</dbReference>
<dbReference type="EC" id="3.1.1.-" evidence="2"/>
<name>A0A239W372_9ACTN</name>
<keyword evidence="2" id="KW-0378">Hydrolase</keyword>
<dbReference type="KEGG" id="cgrn:4412665_00144"/>
<evidence type="ECO:0000313" key="3">
    <source>
        <dbReference type="Proteomes" id="UP000215332"/>
    </source>
</evidence>
<evidence type="ECO:0000259" key="1">
    <source>
        <dbReference type="Pfam" id="PF12146"/>
    </source>
</evidence>
<proteinExistence type="predicted"/>
<dbReference type="eggNOG" id="COG2267">
    <property type="taxonomic scope" value="Bacteria"/>
</dbReference>
<dbReference type="Gene3D" id="3.40.50.1820">
    <property type="entry name" value="alpha/beta hydrolase"/>
    <property type="match status" value="1"/>
</dbReference>
<accession>A0A239W372</accession>
<dbReference type="AlphaFoldDB" id="A0A239W372"/>
<feature type="domain" description="Serine aminopeptidase S33" evidence="1">
    <location>
        <begin position="30"/>
        <end position="279"/>
    </location>
</feature>
<evidence type="ECO:0000313" key="2">
    <source>
        <dbReference type="EMBL" id="SNV28438.1"/>
    </source>
</evidence>
<dbReference type="PANTHER" id="PTHR42886">
    <property type="entry name" value="RE40534P-RELATED"/>
    <property type="match status" value="1"/>
</dbReference>
<organism evidence="2 3">
    <name type="scientific">Cutibacterium granulosum</name>
    <dbReference type="NCBI Taxonomy" id="33011"/>
    <lineage>
        <taxon>Bacteria</taxon>
        <taxon>Bacillati</taxon>
        <taxon>Actinomycetota</taxon>
        <taxon>Actinomycetes</taxon>
        <taxon>Propionibacteriales</taxon>
        <taxon>Propionibacteriaceae</taxon>
        <taxon>Cutibacterium</taxon>
    </lineage>
</organism>
<dbReference type="GO" id="GO:0016787">
    <property type="term" value="F:hydrolase activity"/>
    <property type="evidence" value="ECO:0007669"/>
    <property type="project" value="UniProtKB-KW"/>
</dbReference>
<gene>
    <name evidence="2" type="primary">ytpA_1</name>
    <name evidence="2" type="ORF">SAMEA4412665_00144</name>
</gene>
<protein>
    <submittedName>
        <fullName evidence="2">Phospholipase ytpA</fullName>
        <ecNumber evidence="2">3.1.1.-</ecNumber>
    </submittedName>
</protein>
<dbReference type="InterPro" id="IPR022742">
    <property type="entry name" value="Hydrolase_4"/>
</dbReference>
<sequence length="317" mass="35053">MGLPHARKVPGDPDGELTATMVARCSQPQQQRAVLYIHGWSDLFHQAQLAAEVESWGADFHALDLRRYGRNIVAGQRSGWIDDLGEYDEEIDAAMGAILADHDSVTLMGHSTGGLIASLWADRHPHTVDGLILNSPWLDMQGSAITRSMISAASRTMCRADPDAVIRHSERDNFGRSIRRADGGEWDIPELKNPQDAPFKVRAGWLAAIVSGQERVRAGLSIDVPVLCLMSARSDLSTTWNEDMRHVDTVLDVERLASAAVHLGAHVTVARIDGGLHDLVLSEEPVRAEVFEQMRTWRDAWVTPHSRTRAVDHCKKD</sequence>
<reference evidence="2 3" key="1">
    <citation type="submission" date="2017-06" db="EMBL/GenBank/DDBJ databases">
        <authorList>
            <consortium name="Pathogen Informatics"/>
        </authorList>
    </citation>
    <scope>NUCLEOTIDE SEQUENCE [LARGE SCALE GENOMIC DNA]</scope>
    <source>
        <strain evidence="2 3">NCTC11865</strain>
    </source>
</reference>
<dbReference type="SUPFAM" id="SSF53474">
    <property type="entry name" value="alpha/beta-Hydrolases"/>
    <property type="match status" value="1"/>
</dbReference>
<dbReference type="Pfam" id="PF12146">
    <property type="entry name" value="Hydrolase_4"/>
    <property type="match status" value="1"/>
</dbReference>
<dbReference type="InterPro" id="IPR029058">
    <property type="entry name" value="AB_hydrolase_fold"/>
</dbReference>
<dbReference type="EMBL" id="LT906441">
    <property type="protein sequence ID" value="SNV28438.1"/>
    <property type="molecule type" value="Genomic_DNA"/>
</dbReference>